<evidence type="ECO:0000313" key="9">
    <source>
        <dbReference type="Proteomes" id="UP001314263"/>
    </source>
</evidence>
<feature type="domain" description="TAFII55 protein conserved region" evidence="7">
    <location>
        <begin position="5"/>
        <end position="150"/>
    </location>
</feature>
<comment type="caution">
    <text evidence="8">The sequence shown here is derived from an EMBL/GenBank/DDBJ whole genome shotgun (WGS) entry which is preliminary data.</text>
</comment>
<dbReference type="CDD" id="cd08047">
    <property type="entry name" value="TAF7"/>
    <property type="match status" value="1"/>
</dbReference>
<keyword evidence="4" id="KW-0804">Transcription</keyword>
<dbReference type="Proteomes" id="UP001314263">
    <property type="component" value="Unassembled WGS sequence"/>
</dbReference>
<proteinExistence type="inferred from homology"/>
<dbReference type="EMBL" id="CAUYUE010000003">
    <property type="protein sequence ID" value="CAK0751741.1"/>
    <property type="molecule type" value="Genomic_DNA"/>
</dbReference>
<dbReference type="AlphaFoldDB" id="A0AAV1HXU9"/>
<gene>
    <name evidence="8" type="ORF">CVIRNUC_002091</name>
</gene>
<evidence type="ECO:0000256" key="6">
    <source>
        <dbReference type="SAM" id="MobiDB-lite"/>
    </source>
</evidence>
<accession>A0AAV1HXU9</accession>
<feature type="region of interest" description="Disordered" evidence="6">
    <location>
        <begin position="164"/>
        <end position="214"/>
    </location>
</feature>
<sequence length="214" mass="23497">MATDREELLLLRIQDSDVAERLNAVLLEKPDAPKDPVVELRFDEDGEGRKATFTFDDIVLPASLKDLPTIVESYKTYDDITLVKTGDIGQVILVGGKQSASVKARHGLTPPMRDAARRMFDRTPAVDQKTMQKLEDDLLLIAQGQAPAGMEFVDVEEEYVIDDSGYGSWQPVTEKPQEASPDQATKKRAKKAKSSQEASAPKPDAGPSADVEEI</sequence>
<dbReference type="GO" id="GO:0005669">
    <property type="term" value="C:transcription factor TFIID complex"/>
    <property type="evidence" value="ECO:0007669"/>
    <property type="project" value="InterPro"/>
</dbReference>
<evidence type="ECO:0000256" key="5">
    <source>
        <dbReference type="ARBA" id="ARBA00023242"/>
    </source>
</evidence>
<evidence type="ECO:0000256" key="3">
    <source>
        <dbReference type="ARBA" id="ARBA00023015"/>
    </source>
</evidence>
<protein>
    <recommendedName>
        <fullName evidence="7">TAFII55 protein conserved region domain-containing protein</fullName>
    </recommendedName>
</protein>
<evidence type="ECO:0000256" key="4">
    <source>
        <dbReference type="ARBA" id="ARBA00023163"/>
    </source>
</evidence>
<reference evidence="8 9" key="1">
    <citation type="submission" date="2023-10" db="EMBL/GenBank/DDBJ databases">
        <authorList>
            <person name="Maclean D."/>
            <person name="Macfadyen A."/>
        </authorList>
    </citation>
    <scope>NUCLEOTIDE SEQUENCE [LARGE SCALE GENOMIC DNA]</scope>
</reference>
<evidence type="ECO:0000259" key="7">
    <source>
        <dbReference type="SMART" id="SM01370"/>
    </source>
</evidence>
<dbReference type="InterPro" id="IPR006751">
    <property type="entry name" value="TAFII55_prot_cons_reg"/>
</dbReference>
<comment type="similarity">
    <text evidence="2">Belongs to the TAF7 family.</text>
</comment>
<evidence type="ECO:0000256" key="2">
    <source>
        <dbReference type="ARBA" id="ARBA00009368"/>
    </source>
</evidence>
<evidence type="ECO:0000313" key="8">
    <source>
        <dbReference type="EMBL" id="CAK0751741.1"/>
    </source>
</evidence>
<keyword evidence="9" id="KW-1185">Reference proteome</keyword>
<dbReference type="GO" id="GO:0016251">
    <property type="term" value="F:RNA polymerase II general transcription initiation factor activity"/>
    <property type="evidence" value="ECO:0007669"/>
    <property type="project" value="TreeGrafter"/>
</dbReference>
<keyword evidence="5" id="KW-0539">Nucleus</keyword>
<dbReference type="GO" id="GO:0051123">
    <property type="term" value="P:RNA polymerase II preinitiation complex assembly"/>
    <property type="evidence" value="ECO:0007669"/>
    <property type="project" value="TreeGrafter"/>
</dbReference>
<name>A0AAV1HXU9_9CHLO</name>
<dbReference type="PANTHER" id="PTHR12228">
    <property type="entry name" value="TRANSCRIPTION INITIATION FACTOR TFIID 55 KD SUBUNIT-RELATED"/>
    <property type="match status" value="1"/>
</dbReference>
<dbReference type="PANTHER" id="PTHR12228:SF0">
    <property type="entry name" value="TATA-BOX BINDING PROTEIN ASSOCIATED FACTOR 7"/>
    <property type="match status" value="1"/>
</dbReference>
<dbReference type="SMART" id="SM01370">
    <property type="entry name" value="TAFII55_N"/>
    <property type="match status" value="1"/>
</dbReference>
<evidence type="ECO:0000256" key="1">
    <source>
        <dbReference type="ARBA" id="ARBA00004123"/>
    </source>
</evidence>
<keyword evidence="3" id="KW-0805">Transcription regulation</keyword>
<dbReference type="InterPro" id="IPR037817">
    <property type="entry name" value="TAF7"/>
</dbReference>
<dbReference type="Pfam" id="PF04658">
    <property type="entry name" value="TAFII55_N"/>
    <property type="match status" value="1"/>
</dbReference>
<organism evidence="8 9">
    <name type="scientific">Coccomyxa viridis</name>
    <dbReference type="NCBI Taxonomy" id="1274662"/>
    <lineage>
        <taxon>Eukaryota</taxon>
        <taxon>Viridiplantae</taxon>
        <taxon>Chlorophyta</taxon>
        <taxon>core chlorophytes</taxon>
        <taxon>Trebouxiophyceae</taxon>
        <taxon>Trebouxiophyceae incertae sedis</taxon>
        <taxon>Coccomyxaceae</taxon>
        <taxon>Coccomyxa</taxon>
    </lineage>
</organism>
<comment type="subcellular location">
    <subcellularLocation>
        <location evidence="1">Nucleus</location>
    </subcellularLocation>
</comment>